<gene>
    <name evidence="1" type="ORF">LCGC14_1170760</name>
</gene>
<comment type="caution">
    <text evidence="1">The sequence shown here is derived from an EMBL/GenBank/DDBJ whole genome shotgun (WGS) entry which is preliminary data.</text>
</comment>
<proteinExistence type="predicted"/>
<organism evidence="1">
    <name type="scientific">marine sediment metagenome</name>
    <dbReference type="NCBI Taxonomy" id="412755"/>
    <lineage>
        <taxon>unclassified sequences</taxon>
        <taxon>metagenomes</taxon>
        <taxon>ecological metagenomes</taxon>
    </lineage>
</organism>
<reference evidence="1" key="1">
    <citation type="journal article" date="2015" name="Nature">
        <title>Complex archaea that bridge the gap between prokaryotes and eukaryotes.</title>
        <authorList>
            <person name="Spang A."/>
            <person name="Saw J.H."/>
            <person name="Jorgensen S.L."/>
            <person name="Zaremba-Niedzwiedzka K."/>
            <person name="Martijn J."/>
            <person name="Lind A.E."/>
            <person name="van Eijk R."/>
            <person name="Schleper C."/>
            <person name="Guy L."/>
            <person name="Ettema T.J."/>
        </authorList>
    </citation>
    <scope>NUCLEOTIDE SEQUENCE</scope>
</reference>
<evidence type="ECO:0000313" key="1">
    <source>
        <dbReference type="EMBL" id="KKM97172.1"/>
    </source>
</evidence>
<protein>
    <submittedName>
        <fullName evidence="1">Uncharacterized protein</fullName>
    </submittedName>
</protein>
<dbReference type="EMBL" id="LAZR01005782">
    <property type="protein sequence ID" value="KKM97172.1"/>
    <property type="molecule type" value="Genomic_DNA"/>
</dbReference>
<name>A0A0F9PVF9_9ZZZZ</name>
<sequence length="117" mass="13236">MMSDDSLRKCSECEHIMNKQIACPHIASKGFKPLLSDRKESEHTKKVKDKERAIKKRKKLFGEEAGNPVDVPNPKHLIKGRVIGGQESEVNKQDLTKALAKDNYAVEIAKEVLKKKK</sequence>
<dbReference type="AlphaFoldDB" id="A0A0F9PVF9"/>
<accession>A0A0F9PVF9</accession>